<dbReference type="PROSITE" id="PS51755">
    <property type="entry name" value="OMPR_PHOB"/>
    <property type="match status" value="1"/>
</dbReference>
<feature type="domain" description="FHA" evidence="3">
    <location>
        <begin position="26"/>
        <end position="78"/>
    </location>
</feature>
<keyword evidence="6" id="KW-1185">Reference proteome</keyword>
<organism evidence="5 6">
    <name type="scientific">Sporomusa malonica</name>
    <dbReference type="NCBI Taxonomy" id="112901"/>
    <lineage>
        <taxon>Bacteria</taxon>
        <taxon>Bacillati</taxon>
        <taxon>Bacillota</taxon>
        <taxon>Negativicutes</taxon>
        <taxon>Selenomonadales</taxon>
        <taxon>Sporomusaceae</taxon>
        <taxon>Sporomusa</taxon>
    </lineage>
</organism>
<dbReference type="InterPro" id="IPR001867">
    <property type="entry name" value="OmpR/PhoB-type_DNA-bd"/>
</dbReference>
<evidence type="ECO:0000313" key="5">
    <source>
        <dbReference type="EMBL" id="SMC76553.1"/>
    </source>
</evidence>
<dbReference type="AlphaFoldDB" id="A0A1W2BUA7"/>
<reference evidence="5 6" key="1">
    <citation type="submission" date="2017-04" db="EMBL/GenBank/DDBJ databases">
        <authorList>
            <person name="Afonso C.L."/>
            <person name="Miller P.J."/>
            <person name="Scott M.A."/>
            <person name="Spackman E."/>
            <person name="Goraichik I."/>
            <person name="Dimitrov K.M."/>
            <person name="Suarez D.L."/>
            <person name="Swayne D.E."/>
        </authorList>
    </citation>
    <scope>NUCLEOTIDE SEQUENCE [LARGE SCALE GENOMIC DNA]</scope>
    <source>
        <strain evidence="5 6">DSM 5090</strain>
    </source>
</reference>
<name>A0A1W2BUA7_9FIRM</name>
<dbReference type="SUPFAM" id="SSF46894">
    <property type="entry name" value="C-terminal effector domain of the bipartite response regulators"/>
    <property type="match status" value="1"/>
</dbReference>
<gene>
    <name evidence="5" type="ORF">SAMN04488500_108163</name>
</gene>
<dbReference type="Pfam" id="PF00498">
    <property type="entry name" value="FHA"/>
    <property type="match status" value="1"/>
</dbReference>
<sequence>MANYLILEKGFPYEPGYRIGLTHEQIVLGRTGHTVKPDISFENKFISRKHCLLQINVNEIVLTDLHSKHGTLVNKQPVTPGTPIVLKHNDRIILAQGAVVLRYISPENPDDATLELSNTNVHSALSFPDTGKLKLDIQKRQCFVNNNRIALSPKEWQLLLLLYSKFNQTVHYDQIRTTVWPERILTANEIPNVGLEEINLLIYRLRQKLGSQGSLIKNSRGVGCLLEL</sequence>
<dbReference type="CDD" id="cd00383">
    <property type="entry name" value="trans_reg_C"/>
    <property type="match status" value="1"/>
</dbReference>
<dbReference type="Gene3D" id="1.10.10.10">
    <property type="entry name" value="Winged helix-like DNA-binding domain superfamily/Winged helix DNA-binding domain"/>
    <property type="match status" value="1"/>
</dbReference>
<feature type="domain" description="OmpR/PhoB-type" evidence="4">
    <location>
        <begin position="122"/>
        <end position="228"/>
    </location>
</feature>
<dbReference type="InterPro" id="IPR000253">
    <property type="entry name" value="FHA_dom"/>
</dbReference>
<dbReference type="STRING" id="112901.SAMN04488500_108163"/>
<dbReference type="PROSITE" id="PS50006">
    <property type="entry name" value="FHA_DOMAIN"/>
    <property type="match status" value="1"/>
</dbReference>
<dbReference type="InterPro" id="IPR008984">
    <property type="entry name" value="SMAD_FHA_dom_sf"/>
</dbReference>
<dbReference type="InterPro" id="IPR050923">
    <property type="entry name" value="Cell_Proc_Reg/RNA_Proc"/>
</dbReference>
<evidence type="ECO:0000259" key="4">
    <source>
        <dbReference type="PROSITE" id="PS51755"/>
    </source>
</evidence>
<dbReference type="SMART" id="SM00862">
    <property type="entry name" value="Trans_reg_C"/>
    <property type="match status" value="1"/>
</dbReference>
<accession>A0A1W2BUA7</accession>
<keyword evidence="1 2" id="KW-0238">DNA-binding</keyword>
<evidence type="ECO:0000313" key="6">
    <source>
        <dbReference type="Proteomes" id="UP000192738"/>
    </source>
</evidence>
<dbReference type="GO" id="GO:0006355">
    <property type="term" value="P:regulation of DNA-templated transcription"/>
    <property type="evidence" value="ECO:0007669"/>
    <property type="project" value="InterPro"/>
</dbReference>
<dbReference type="Pfam" id="PF00486">
    <property type="entry name" value="Trans_reg_C"/>
    <property type="match status" value="1"/>
</dbReference>
<dbReference type="GO" id="GO:0000160">
    <property type="term" value="P:phosphorelay signal transduction system"/>
    <property type="evidence" value="ECO:0007669"/>
    <property type="project" value="InterPro"/>
</dbReference>
<evidence type="ECO:0000259" key="3">
    <source>
        <dbReference type="PROSITE" id="PS50006"/>
    </source>
</evidence>
<evidence type="ECO:0000256" key="2">
    <source>
        <dbReference type="PROSITE-ProRule" id="PRU01091"/>
    </source>
</evidence>
<feature type="DNA-binding region" description="OmpR/PhoB-type" evidence="2">
    <location>
        <begin position="122"/>
        <end position="228"/>
    </location>
</feature>
<dbReference type="EMBL" id="FWXI01000008">
    <property type="protein sequence ID" value="SMC76553.1"/>
    <property type="molecule type" value="Genomic_DNA"/>
</dbReference>
<dbReference type="PANTHER" id="PTHR23308">
    <property type="entry name" value="NUCLEAR INHIBITOR OF PROTEIN PHOSPHATASE-1"/>
    <property type="match status" value="1"/>
</dbReference>
<dbReference type="InterPro" id="IPR036388">
    <property type="entry name" value="WH-like_DNA-bd_sf"/>
</dbReference>
<evidence type="ECO:0000256" key="1">
    <source>
        <dbReference type="ARBA" id="ARBA00023125"/>
    </source>
</evidence>
<dbReference type="SUPFAM" id="SSF49879">
    <property type="entry name" value="SMAD/FHA domain"/>
    <property type="match status" value="1"/>
</dbReference>
<proteinExistence type="predicted"/>
<dbReference type="Gene3D" id="2.60.200.20">
    <property type="match status" value="1"/>
</dbReference>
<dbReference type="CDD" id="cd00060">
    <property type="entry name" value="FHA"/>
    <property type="match status" value="1"/>
</dbReference>
<dbReference type="InterPro" id="IPR016032">
    <property type="entry name" value="Sig_transdc_resp-reg_C-effctor"/>
</dbReference>
<dbReference type="Proteomes" id="UP000192738">
    <property type="component" value="Unassembled WGS sequence"/>
</dbReference>
<protein>
    <submittedName>
        <fullName evidence="5">Transcriptional regulatory protein, C terminal</fullName>
    </submittedName>
</protein>
<dbReference type="GO" id="GO:0003677">
    <property type="term" value="F:DNA binding"/>
    <property type="evidence" value="ECO:0007669"/>
    <property type="project" value="UniProtKB-UniRule"/>
</dbReference>
<dbReference type="RefSeq" id="WP_084575859.1">
    <property type="nucleotide sequence ID" value="NZ_CP155572.1"/>
</dbReference>
<dbReference type="SMART" id="SM00240">
    <property type="entry name" value="FHA"/>
    <property type="match status" value="1"/>
</dbReference>
<dbReference type="OrthoDB" id="1683123at2"/>